<dbReference type="EMBL" id="FOAZ01000021">
    <property type="protein sequence ID" value="SEM23642.1"/>
    <property type="molecule type" value="Genomic_DNA"/>
</dbReference>
<gene>
    <name evidence="1" type="ORF">SAMN05414137_12152</name>
</gene>
<organism evidence="1 2">
    <name type="scientific">Streptacidiphilus jiangxiensis</name>
    <dbReference type="NCBI Taxonomy" id="235985"/>
    <lineage>
        <taxon>Bacteria</taxon>
        <taxon>Bacillati</taxon>
        <taxon>Actinomycetota</taxon>
        <taxon>Actinomycetes</taxon>
        <taxon>Kitasatosporales</taxon>
        <taxon>Streptomycetaceae</taxon>
        <taxon>Streptacidiphilus</taxon>
    </lineage>
</organism>
<proteinExistence type="predicted"/>
<keyword evidence="2" id="KW-1185">Reference proteome</keyword>
<evidence type="ECO:0000313" key="1">
    <source>
        <dbReference type="EMBL" id="SEM23642.1"/>
    </source>
</evidence>
<dbReference type="eggNOG" id="COG2018">
    <property type="taxonomic scope" value="Bacteria"/>
</dbReference>
<dbReference type="Proteomes" id="UP000183015">
    <property type="component" value="Unassembled WGS sequence"/>
</dbReference>
<dbReference type="OrthoDB" id="3781969at2"/>
<protein>
    <recommendedName>
        <fullName evidence="3">Roadblock/LAMTOR2 domain-containing protein</fullName>
    </recommendedName>
</protein>
<dbReference type="RefSeq" id="WP_042450881.1">
    <property type="nucleotide sequence ID" value="NZ_BBPN01000020.1"/>
</dbReference>
<dbReference type="STRING" id="235985.SAMN05414137_12152"/>
<sequence length="123" mass="13106">MANTDIALKEAMTIDGALGAALVDLASGMSLGVLGGTSELDPAVAAAGHTDLVRAKQRTMQMLGVDGQIEDILITLTRQYHLIRPLTAKTGAGLFLVLILDRQRANLAMARRRLQLIEGELDL</sequence>
<name>A0A1H7WQ66_STRJI</name>
<evidence type="ECO:0008006" key="3">
    <source>
        <dbReference type="Google" id="ProtNLM"/>
    </source>
</evidence>
<dbReference type="AlphaFoldDB" id="A0A1H7WQ66"/>
<accession>A0A1H7WQ66</accession>
<reference evidence="2" key="1">
    <citation type="submission" date="2016-10" db="EMBL/GenBank/DDBJ databases">
        <authorList>
            <person name="Varghese N."/>
        </authorList>
    </citation>
    <scope>NUCLEOTIDE SEQUENCE [LARGE SCALE GENOMIC DNA]</scope>
    <source>
        <strain evidence="2">DSM 45096 / BCRC 16803 / CGMCC 4.1857 / CIP 109030 / JCM 12277 / KCTC 19219 / NBRC 100920 / 33214</strain>
    </source>
</reference>
<evidence type="ECO:0000313" key="2">
    <source>
        <dbReference type="Proteomes" id="UP000183015"/>
    </source>
</evidence>